<feature type="region of interest" description="Disordered" evidence="4">
    <location>
        <begin position="453"/>
        <end position="573"/>
    </location>
</feature>
<dbReference type="InterPro" id="IPR001202">
    <property type="entry name" value="WW_dom"/>
</dbReference>
<feature type="region of interest" description="Disordered" evidence="4">
    <location>
        <begin position="347"/>
        <end position="428"/>
    </location>
</feature>
<sequence>MAEEAATASATSSLEASVPFQEPSGPDGHGLEVGVIIGDDPDDTFERERQEMTASSSRVPLHAGVVLGDDPDEMLAHERREVGASQAVPRPEQGGEAAVGEVRPSPVPQPRKERQRVVYTHSDGHEEVVELVKRHADSDGGGITVFIPSLKRERQTLESRIAFQHPALDATTSSSSAGASASAVATPALSVPVPASSDDQSSVAAAPTEPAASSRLPAGWSEQVDPTSGDKYYWHETTGETSWDPPLPPSWQEQKTETGDVYYWNSETNETTWDRPCTVPATPAPAAPAAAASASAAAASAPAAAAPGTAGGGQHHLVHDPRAAAAAAPIPGGYSAAAGYPPPGGNYPPYPLYPQQNYYPHHQYPHPHHPQQQFPPHPHHYQQQHQQQHQQQPGAAKPWEGLTGAARREAKRQARGLGGRGAASGRSGGAVADLMDVSHPEYSDEFQCLSEDQLRRQKVADSRAAASSSSSKALPSPGEVLRMNGNYAQPPPGAESTPAAAAREPRLDTVEDIMKLIAEEDRKAKTDRANAEWKEQNKELMHKRKAKKSADAGGAGDAGHADGSWRPPSKKKR</sequence>
<feature type="compositionally biased region" description="Basic and acidic residues" evidence="4">
    <location>
        <begin position="110"/>
        <end position="121"/>
    </location>
</feature>
<feature type="compositionally biased region" description="Low complexity" evidence="4">
    <location>
        <begin position="1"/>
        <end position="17"/>
    </location>
</feature>
<dbReference type="EMBL" id="HBHJ01014322">
    <property type="protein sequence ID" value="CAD9684595.1"/>
    <property type="molecule type" value="Transcribed_RNA"/>
</dbReference>
<dbReference type="PROSITE" id="PS50020">
    <property type="entry name" value="WW_DOMAIN_2"/>
    <property type="match status" value="2"/>
</dbReference>
<feature type="domain" description="WW" evidence="5">
    <location>
        <begin position="245"/>
        <end position="278"/>
    </location>
</feature>
<evidence type="ECO:0000256" key="2">
    <source>
        <dbReference type="ARBA" id="ARBA00022490"/>
    </source>
</evidence>
<dbReference type="PROSITE" id="PS01159">
    <property type="entry name" value="WW_DOMAIN_1"/>
    <property type="match status" value="2"/>
</dbReference>
<reference evidence="6" key="1">
    <citation type="submission" date="2021-01" db="EMBL/GenBank/DDBJ databases">
        <authorList>
            <person name="Corre E."/>
            <person name="Pelletier E."/>
            <person name="Niang G."/>
            <person name="Scheremetjew M."/>
            <person name="Finn R."/>
            <person name="Kale V."/>
            <person name="Holt S."/>
            <person name="Cochrane G."/>
            <person name="Meng A."/>
            <person name="Brown T."/>
            <person name="Cohen L."/>
        </authorList>
    </citation>
    <scope>NUCLEOTIDE SEQUENCE</scope>
    <source>
        <strain evidence="6">CCMP1243</strain>
    </source>
</reference>
<evidence type="ECO:0000259" key="5">
    <source>
        <dbReference type="PROSITE" id="PS50020"/>
    </source>
</evidence>
<feature type="domain" description="WW" evidence="5">
    <location>
        <begin position="214"/>
        <end position="248"/>
    </location>
</feature>
<feature type="compositionally biased region" description="Gly residues" evidence="4">
    <location>
        <begin position="416"/>
        <end position="428"/>
    </location>
</feature>
<evidence type="ECO:0000256" key="1">
    <source>
        <dbReference type="ARBA" id="ARBA00004496"/>
    </source>
</evidence>
<accession>A0A7S2WEW9</accession>
<feature type="region of interest" description="Disordered" evidence="4">
    <location>
        <begin position="192"/>
        <end position="249"/>
    </location>
</feature>
<keyword evidence="3" id="KW-0597">Phosphoprotein</keyword>
<evidence type="ECO:0000256" key="4">
    <source>
        <dbReference type="SAM" id="MobiDB-lite"/>
    </source>
</evidence>
<dbReference type="GO" id="GO:0005737">
    <property type="term" value="C:cytoplasm"/>
    <property type="evidence" value="ECO:0007669"/>
    <property type="project" value="UniProtKB-SubCell"/>
</dbReference>
<dbReference type="Pfam" id="PF00397">
    <property type="entry name" value="WW"/>
    <property type="match status" value="2"/>
</dbReference>
<name>A0A7S2WEW9_9STRA</name>
<organism evidence="6">
    <name type="scientific">Rhizochromulina marina</name>
    <dbReference type="NCBI Taxonomy" id="1034831"/>
    <lineage>
        <taxon>Eukaryota</taxon>
        <taxon>Sar</taxon>
        <taxon>Stramenopiles</taxon>
        <taxon>Ochrophyta</taxon>
        <taxon>Dictyochophyceae</taxon>
        <taxon>Rhizochromulinales</taxon>
        <taxon>Rhizochromulina</taxon>
    </lineage>
</organism>
<dbReference type="SMART" id="SM00456">
    <property type="entry name" value="WW"/>
    <property type="match status" value="2"/>
</dbReference>
<evidence type="ECO:0000256" key="3">
    <source>
        <dbReference type="ARBA" id="ARBA00022553"/>
    </source>
</evidence>
<feature type="compositionally biased region" description="Low complexity" evidence="4">
    <location>
        <begin position="383"/>
        <end position="396"/>
    </location>
</feature>
<feature type="compositionally biased region" description="Low complexity" evidence="4">
    <location>
        <begin position="353"/>
        <end position="362"/>
    </location>
</feature>
<protein>
    <recommendedName>
        <fullName evidence="5">WW domain-containing protein</fullName>
    </recommendedName>
</protein>
<dbReference type="CDD" id="cd00201">
    <property type="entry name" value="WW"/>
    <property type="match status" value="2"/>
</dbReference>
<dbReference type="SUPFAM" id="SSF51045">
    <property type="entry name" value="WW domain"/>
    <property type="match status" value="2"/>
</dbReference>
<feature type="compositionally biased region" description="Low complexity" evidence="4">
    <location>
        <begin position="462"/>
        <end position="476"/>
    </location>
</feature>
<dbReference type="SUPFAM" id="SSF81995">
    <property type="entry name" value="beta-sandwich domain of Sec23/24"/>
    <property type="match status" value="1"/>
</dbReference>
<dbReference type="InterPro" id="IPR036020">
    <property type="entry name" value="WW_dom_sf"/>
</dbReference>
<dbReference type="Gene3D" id="2.20.70.10">
    <property type="match status" value="2"/>
</dbReference>
<dbReference type="PANTHER" id="PTHR14791:SF29">
    <property type="entry name" value="PROTEIN KIBRA"/>
    <property type="match status" value="1"/>
</dbReference>
<dbReference type="AlphaFoldDB" id="A0A7S2WEW9"/>
<proteinExistence type="predicted"/>
<evidence type="ECO:0000313" key="6">
    <source>
        <dbReference type="EMBL" id="CAD9684595.1"/>
    </source>
</evidence>
<keyword evidence="2" id="KW-0963">Cytoplasm</keyword>
<dbReference type="PANTHER" id="PTHR14791">
    <property type="entry name" value="BOMB/KIRA PROTEINS"/>
    <property type="match status" value="1"/>
</dbReference>
<comment type="subcellular location">
    <subcellularLocation>
        <location evidence="1">Cytoplasm</location>
    </subcellularLocation>
</comment>
<feature type="region of interest" description="Disordered" evidence="4">
    <location>
        <begin position="1"/>
        <end position="121"/>
    </location>
</feature>
<dbReference type="InterPro" id="IPR051105">
    <property type="entry name" value="WWC/KIBRA_Hippo_Reg"/>
</dbReference>
<feature type="compositionally biased region" description="Low complexity" evidence="4">
    <location>
        <begin position="192"/>
        <end position="207"/>
    </location>
</feature>
<feature type="compositionally biased region" description="Basic and acidic residues" evidence="4">
    <location>
        <begin position="503"/>
        <end position="540"/>
    </location>
</feature>
<gene>
    <name evidence="6" type="ORF">RMAR1173_LOCUS9381</name>
</gene>